<evidence type="ECO:0000259" key="1">
    <source>
        <dbReference type="Pfam" id="PF14372"/>
    </source>
</evidence>
<dbReference type="EnsemblPlants" id="AUR62018914-RA">
    <property type="protein sequence ID" value="AUR62018914-RA:cds"/>
    <property type="gene ID" value="AUR62018914"/>
</dbReference>
<dbReference type="PANTHER" id="PTHR23272:SF184">
    <property type="entry name" value="OS03G0311250 PROTEIN"/>
    <property type="match status" value="1"/>
</dbReference>
<dbReference type="SUPFAM" id="SSF53098">
    <property type="entry name" value="Ribonuclease H-like"/>
    <property type="match status" value="1"/>
</dbReference>
<dbReference type="Gramene" id="AUR62018914-RA">
    <property type="protein sequence ID" value="AUR62018914-RA:cds"/>
    <property type="gene ID" value="AUR62018914"/>
</dbReference>
<dbReference type="InterPro" id="IPR012337">
    <property type="entry name" value="RNaseH-like_sf"/>
</dbReference>
<reference evidence="2" key="1">
    <citation type="journal article" date="2017" name="Nature">
        <title>The genome of Chenopodium quinoa.</title>
        <authorList>
            <person name="Jarvis D.E."/>
            <person name="Ho Y.S."/>
            <person name="Lightfoot D.J."/>
            <person name="Schmoeckel S.M."/>
            <person name="Li B."/>
            <person name="Borm T.J.A."/>
            <person name="Ohyanagi H."/>
            <person name="Mineta K."/>
            <person name="Michell C.T."/>
            <person name="Saber N."/>
            <person name="Kharbatia N.M."/>
            <person name="Rupper R.R."/>
            <person name="Sharp A.R."/>
            <person name="Dally N."/>
            <person name="Boughton B.A."/>
            <person name="Woo Y.H."/>
            <person name="Gao G."/>
            <person name="Schijlen E.G.W.M."/>
            <person name="Guo X."/>
            <person name="Momin A.A."/>
            <person name="Negrao S."/>
            <person name="Al-Babili S."/>
            <person name="Gehring C."/>
            <person name="Roessner U."/>
            <person name="Jung C."/>
            <person name="Murphy K."/>
            <person name="Arold S.T."/>
            <person name="Gojobori T."/>
            <person name="van der Linden C.G."/>
            <person name="van Loo E.N."/>
            <person name="Jellen E.N."/>
            <person name="Maughan P.J."/>
            <person name="Tester M."/>
        </authorList>
    </citation>
    <scope>NUCLEOTIDE SEQUENCE [LARGE SCALE GENOMIC DNA]</scope>
    <source>
        <strain evidence="2">cv. PI 614886</strain>
    </source>
</reference>
<accession>A0A803LUM0</accession>
<dbReference type="Pfam" id="PF14372">
    <property type="entry name" value="hAT-like_RNase-H"/>
    <property type="match status" value="1"/>
</dbReference>
<evidence type="ECO:0000313" key="3">
    <source>
        <dbReference type="Proteomes" id="UP000596660"/>
    </source>
</evidence>
<keyword evidence="3" id="KW-1185">Reference proteome</keyword>
<sequence length="319" mass="36750">MVCFGGDSDFRSGLGGFGLGGESGGGLGFSGGRAHLLNLTVREGLKECDESIKRIRNAVRFVRSSPARLQKFRNYVNQEQIESKRQLCLDVEIRWNSTYLMLEYAMVYRKAFDLLENSDGGKFLAELTKLSSVLTDNDWDRVASLLPFLKIFYDATLRLYGSLYATINVYLLELVTIWKMIKKKCENVDSGEMLMAYGMKKKHENFWENVDHINLMLYVAVVLDLRRKMHYVKWAINDQYDSVKAAKLHDMVMNTLTSLYEHYDSLQSQNVPNVSENIDLSSRDLETCNDWHDVADYEFERDIGGQTIFDKKKVIWTST</sequence>
<dbReference type="PANTHER" id="PTHR23272">
    <property type="entry name" value="BED FINGER-RELATED"/>
    <property type="match status" value="1"/>
</dbReference>
<dbReference type="AlphaFoldDB" id="A0A803LUM0"/>
<protein>
    <recommendedName>
        <fullName evidence="1">hAT-like transposase RNase-H fold domain-containing protein</fullName>
    </recommendedName>
</protein>
<name>A0A803LUM0_CHEQI</name>
<dbReference type="Proteomes" id="UP000596660">
    <property type="component" value="Unplaced"/>
</dbReference>
<reference evidence="2" key="2">
    <citation type="submission" date="2021-03" db="UniProtKB">
        <authorList>
            <consortium name="EnsemblPlants"/>
        </authorList>
    </citation>
    <scope>IDENTIFICATION</scope>
</reference>
<dbReference type="InterPro" id="IPR025525">
    <property type="entry name" value="hAT-like_transposase_RNase-H"/>
</dbReference>
<feature type="domain" description="hAT-like transposase RNase-H fold" evidence="1">
    <location>
        <begin position="162"/>
        <end position="263"/>
    </location>
</feature>
<proteinExistence type="predicted"/>
<evidence type="ECO:0000313" key="2">
    <source>
        <dbReference type="EnsemblPlants" id="AUR62018914-RA:cds"/>
    </source>
</evidence>
<organism evidence="2 3">
    <name type="scientific">Chenopodium quinoa</name>
    <name type="common">Quinoa</name>
    <dbReference type="NCBI Taxonomy" id="63459"/>
    <lineage>
        <taxon>Eukaryota</taxon>
        <taxon>Viridiplantae</taxon>
        <taxon>Streptophyta</taxon>
        <taxon>Embryophyta</taxon>
        <taxon>Tracheophyta</taxon>
        <taxon>Spermatophyta</taxon>
        <taxon>Magnoliopsida</taxon>
        <taxon>eudicotyledons</taxon>
        <taxon>Gunneridae</taxon>
        <taxon>Pentapetalae</taxon>
        <taxon>Caryophyllales</taxon>
        <taxon>Chenopodiaceae</taxon>
        <taxon>Chenopodioideae</taxon>
        <taxon>Atripliceae</taxon>
        <taxon>Chenopodium</taxon>
    </lineage>
</organism>
<dbReference type="GO" id="GO:0003677">
    <property type="term" value="F:DNA binding"/>
    <property type="evidence" value="ECO:0007669"/>
    <property type="project" value="InterPro"/>
</dbReference>